<reference evidence="2 3" key="1">
    <citation type="submission" date="2024-05" db="EMBL/GenBank/DDBJ databases">
        <authorList>
            <person name="Wallberg A."/>
        </authorList>
    </citation>
    <scope>NUCLEOTIDE SEQUENCE [LARGE SCALE GENOMIC DNA]</scope>
</reference>
<evidence type="ECO:0000313" key="3">
    <source>
        <dbReference type="Proteomes" id="UP001497623"/>
    </source>
</evidence>
<organism evidence="2 3">
    <name type="scientific">Meganyctiphanes norvegica</name>
    <name type="common">Northern krill</name>
    <name type="synonym">Thysanopoda norvegica</name>
    <dbReference type="NCBI Taxonomy" id="48144"/>
    <lineage>
        <taxon>Eukaryota</taxon>
        <taxon>Metazoa</taxon>
        <taxon>Ecdysozoa</taxon>
        <taxon>Arthropoda</taxon>
        <taxon>Crustacea</taxon>
        <taxon>Multicrustacea</taxon>
        <taxon>Malacostraca</taxon>
        <taxon>Eumalacostraca</taxon>
        <taxon>Eucarida</taxon>
        <taxon>Euphausiacea</taxon>
        <taxon>Euphausiidae</taxon>
        <taxon>Meganyctiphanes</taxon>
    </lineage>
</organism>
<protein>
    <recommendedName>
        <fullName evidence="1">NACHT domain-containing protein</fullName>
    </recommendedName>
</protein>
<evidence type="ECO:0000259" key="1">
    <source>
        <dbReference type="PROSITE" id="PS50837"/>
    </source>
</evidence>
<dbReference type="InterPro" id="IPR007111">
    <property type="entry name" value="NACHT_NTPase"/>
</dbReference>
<dbReference type="Gene3D" id="3.40.50.300">
    <property type="entry name" value="P-loop containing nucleotide triphosphate hydrolases"/>
    <property type="match status" value="1"/>
</dbReference>
<gene>
    <name evidence="2" type="ORF">MNOR_LOCUS16990</name>
</gene>
<name>A0AAV2QYD5_MEGNR</name>
<dbReference type="PANTHER" id="PTHR46844:SF1">
    <property type="entry name" value="SLR5058 PROTEIN"/>
    <property type="match status" value="1"/>
</dbReference>
<evidence type="ECO:0000313" key="2">
    <source>
        <dbReference type="EMBL" id="CAL4101366.1"/>
    </source>
</evidence>
<sequence length="1025" mass="117461">MPATIHRRLKYEPGDYELLRIYKCTNYVGRKLLQNVFEWGLQLPENETLKEHIVKKNNYSNHAYKKRYDEGQKKLIEAYDEHIGEKFDVTILYKLIQDTSCNIAPIYDKLWITPNSSQLEYLLYSIKCLRNEIAHGLIPLNHASSHQMIEKCRNDFSNLIEAAGVRYERNVTTERTDLNTDFDEIINHPLIENEINQLFREQIHEKSKNKMVTEGGQEMKEKYNKQSDLNPLSLIDGTNFRLPVKKVYKKMEIRDCGRHSKNIFIDTNDILRLTDSCQTVKELNEAVDLVILEGPTGSGKTTITKLILSEWSTNSSCLIKGILEYNILIYMECRNPNIESLNELLHYLMPSTCNNLGEDPAKTLSACTVLIIIDSLDELNEQSEMLVKELLELMMMKNVTGICTMRPTKAQDVFTLIPSELTRVHLKSRGIPDDQRGSFVEMYHKELLQQGKSDQSTQELMQHVSKSSIRLQEHLRYPINLVHLVYLWAIAPQKVKFITTATELYSSIHEVVQIHLSERLIHNALTKHLKNKEREEQIQIFLKALYMEAMVNLTKQHFCILPKDSETVLETVCEANSLPKCEMLSAFLVTKSLWSGLTVETEYRISHTDMQEYLAACCIFNAVRDHKFENKLVTRICCENKSRSFRMNSLRRSLSRSNSIVKHNPITDVLQLFFPNSNIPIKDYQNVLKHLSGLFVLNKKSMCKDEAKDLVNLLKMSGMEQSDDWLDIYAETKGNKFMEKCLRDLCSNMLCGDITIRDSRLAAYAILLTPDSSHGCRGNSACAVRAKSIIINLKNPPSELPGLQVVMSHAIKLKCNVEVHLYYNWRNPCSGGNTALFNETHIRCNLVEVRGSPTSNELRTMYSTLEKLYISICCDNHARDVLPIIKSEEFSKLKSINVHLKCGDVSSEALLPLDLYKSTTKVLFLSDVDDNNVAWAAGVARALQLQNGEYDCLYLPNNQLTSAGFLNLVQCLHQQNVKIVGRIGITSEMNEEDLEEAMDAIKAAAWNQLQCGVLWYFSAERMEGW</sequence>
<keyword evidence="3" id="KW-1185">Reference proteome</keyword>
<dbReference type="SUPFAM" id="SSF52540">
    <property type="entry name" value="P-loop containing nucleoside triphosphate hydrolases"/>
    <property type="match status" value="2"/>
</dbReference>
<dbReference type="PROSITE" id="PS50837">
    <property type="entry name" value="NACHT"/>
    <property type="match status" value="1"/>
</dbReference>
<feature type="domain" description="NACHT" evidence="1">
    <location>
        <begin position="288"/>
        <end position="407"/>
    </location>
</feature>
<dbReference type="PANTHER" id="PTHR46844">
    <property type="entry name" value="SLR5058 PROTEIN"/>
    <property type="match status" value="1"/>
</dbReference>
<dbReference type="InterPro" id="IPR027417">
    <property type="entry name" value="P-loop_NTPase"/>
</dbReference>
<dbReference type="Proteomes" id="UP001497623">
    <property type="component" value="Unassembled WGS sequence"/>
</dbReference>
<accession>A0AAV2QYD5</accession>
<proteinExistence type="predicted"/>
<comment type="caution">
    <text evidence="2">The sequence shown here is derived from an EMBL/GenBank/DDBJ whole genome shotgun (WGS) entry which is preliminary data.</text>
</comment>
<dbReference type="Pfam" id="PF05729">
    <property type="entry name" value="NACHT"/>
    <property type="match status" value="1"/>
</dbReference>
<dbReference type="AlphaFoldDB" id="A0AAV2QYD5"/>
<dbReference type="EMBL" id="CAXKWB010011433">
    <property type="protein sequence ID" value="CAL4101366.1"/>
    <property type="molecule type" value="Genomic_DNA"/>
</dbReference>